<evidence type="ECO:0000313" key="1">
    <source>
        <dbReference type="EMBL" id="GAG90736.1"/>
    </source>
</evidence>
<protein>
    <submittedName>
        <fullName evidence="1">Uncharacterized protein</fullName>
    </submittedName>
</protein>
<gene>
    <name evidence="1" type="ORF">S01H4_50229</name>
</gene>
<reference evidence="1" key="1">
    <citation type="journal article" date="2014" name="Front. Microbiol.">
        <title>High frequency of phylogenetically diverse reductive dehalogenase-homologous genes in deep subseafloor sedimentary metagenomes.</title>
        <authorList>
            <person name="Kawai M."/>
            <person name="Futagami T."/>
            <person name="Toyoda A."/>
            <person name="Takaki Y."/>
            <person name="Nishi S."/>
            <person name="Hori S."/>
            <person name="Arai W."/>
            <person name="Tsubouchi T."/>
            <person name="Morono Y."/>
            <person name="Uchiyama I."/>
            <person name="Ito T."/>
            <person name="Fujiyama A."/>
            <person name="Inagaki F."/>
            <person name="Takami H."/>
        </authorList>
    </citation>
    <scope>NUCLEOTIDE SEQUENCE</scope>
    <source>
        <strain evidence="1">Expedition CK06-06</strain>
    </source>
</reference>
<sequence>MQIDAAFQADQLEDYGDQVVNVWTRKCVQDMQKWALDADDLCQLMKLALTTGRYLDSEWCEQRPNGPWAACDAYLVVRREWIQNAHKDMNIRYYIKFAMNRTGGVLLVVSCHPPEDRR</sequence>
<comment type="caution">
    <text evidence="1">The sequence shown here is derived from an EMBL/GenBank/DDBJ whole genome shotgun (WGS) entry which is preliminary data.</text>
</comment>
<organism evidence="1">
    <name type="scientific">marine sediment metagenome</name>
    <dbReference type="NCBI Taxonomy" id="412755"/>
    <lineage>
        <taxon>unclassified sequences</taxon>
        <taxon>metagenomes</taxon>
        <taxon>ecological metagenomes</taxon>
    </lineage>
</organism>
<dbReference type="EMBL" id="BART01028499">
    <property type="protein sequence ID" value="GAG90736.1"/>
    <property type="molecule type" value="Genomic_DNA"/>
</dbReference>
<name>X1D2J9_9ZZZZ</name>
<accession>X1D2J9</accession>
<proteinExistence type="predicted"/>
<dbReference type="AlphaFoldDB" id="X1D2J9"/>